<dbReference type="PANTHER" id="PTHR42743">
    <property type="entry name" value="AMINO-ACID AMINOTRANSFERASE"/>
    <property type="match status" value="1"/>
</dbReference>
<keyword evidence="15" id="KW-1185">Reference proteome</keyword>
<dbReference type="InterPro" id="IPR043131">
    <property type="entry name" value="BCAT-like_N"/>
</dbReference>
<comment type="catalytic activity">
    <reaction evidence="12">
        <text>L-isoleucine + 2-oxoglutarate = (S)-3-methyl-2-oxopentanoate + L-glutamate</text>
        <dbReference type="Rhea" id="RHEA:24801"/>
        <dbReference type="ChEBI" id="CHEBI:16810"/>
        <dbReference type="ChEBI" id="CHEBI:29985"/>
        <dbReference type="ChEBI" id="CHEBI:35146"/>
        <dbReference type="ChEBI" id="CHEBI:58045"/>
        <dbReference type="EC" id="2.6.1.42"/>
    </reaction>
</comment>
<evidence type="ECO:0000256" key="11">
    <source>
        <dbReference type="ARBA" id="ARBA00048212"/>
    </source>
</evidence>
<reference evidence="14 15" key="1">
    <citation type="submission" date="2018-05" db="EMBL/GenBank/DDBJ databases">
        <title>Acuticoccus sediminis sp. nov., isolated from deep-sea sediment of Indian Ocean.</title>
        <authorList>
            <person name="Liu X."/>
            <person name="Lai Q."/>
            <person name="Du Y."/>
            <person name="Sun F."/>
            <person name="Zhang X."/>
            <person name="Wang S."/>
            <person name="Shao Z."/>
        </authorList>
    </citation>
    <scope>NUCLEOTIDE SEQUENCE [LARGE SCALE GENOMIC DNA]</scope>
    <source>
        <strain evidence="14 15">PTG4-2</strain>
    </source>
</reference>
<keyword evidence="9" id="KW-0663">Pyridoxal phosphate</keyword>
<comment type="pathway">
    <text evidence="3">Amino-acid biosynthesis; L-isoleucine biosynthesis; L-isoleucine from 2-oxobutanoate: step 4/4.</text>
</comment>
<evidence type="ECO:0000256" key="12">
    <source>
        <dbReference type="ARBA" id="ARBA00048798"/>
    </source>
</evidence>
<evidence type="ECO:0000256" key="13">
    <source>
        <dbReference type="ARBA" id="ARBA00049229"/>
    </source>
</evidence>
<comment type="catalytic activity">
    <reaction evidence="11">
        <text>L-valine + 2-oxoglutarate = 3-methyl-2-oxobutanoate + L-glutamate</text>
        <dbReference type="Rhea" id="RHEA:24813"/>
        <dbReference type="ChEBI" id="CHEBI:11851"/>
        <dbReference type="ChEBI" id="CHEBI:16810"/>
        <dbReference type="ChEBI" id="CHEBI:29985"/>
        <dbReference type="ChEBI" id="CHEBI:57762"/>
        <dbReference type="EC" id="2.6.1.42"/>
    </reaction>
</comment>
<comment type="caution">
    <text evidence="14">The sequence shown here is derived from an EMBL/GenBank/DDBJ whole genome shotgun (WGS) entry which is preliminary data.</text>
</comment>
<evidence type="ECO:0000256" key="3">
    <source>
        <dbReference type="ARBA" id="ARBA00004824"/>
    </source>
</evidence>
<keyword evidence="10" id="KW-0028">Amino-acid biosynthesis</keyword>
<name>A0A8B2NSW4_9HYPH</name>
<evidence type="ECO:0000256" key="9">
    <source>
        <dbReference type="ARBA" id="ARBA00022898"/>
    </source>
</evidence>
<evidence type="ECO:0000256" key="1">
    <source>
        <dbReference type="ARBA" id="ARBA00001933"/>
    </source>
</evidence>
<evidence type="ECO:0000256" key="2">
    <source>
        <dbReference type="ARBA" id="ARBA00003109"/>
    </source>
</evidence>
<organism evidence="14 15">
    <name type="scientific">Acuticoccus sediminis</name>
    <dbReference type="NCBI Taxonomy" id="2184697"/>
    <lineage>
        <taxon>Bacteria</taxon>
        <taxon>Pseudomonadati</taxon>
        <taxon>Pseudomonadota</taxon>
        <taxon>Alphaproteobacteria</taxon>
        <taxon>Hyphomicrobiales</taxon>
        <taxon>Amorphaceae</taxon>
        <taxon>Acuticoccus</taxon>
    </lineage>
</organism>
<dbReference type="InterPro" id="IPR036038">
    <property type="entry name" value="Aminotransferase-like"/>
</dbReference>
<comment type="cofactor">
    <cofactor evidence="1">
        <name>pyridoxal 5'-phosphate</name>
        <dbReference type="ChEBI" id="CHEBI:597326"/>
    </cofactor>
</comment>
<comment type="function">
    <text evidence="2">Acts on leucine, isoleucine and valine.</text>
</comment>
<protein>
    <recommendedName>
        <fullName evidence="8">Probable branched-chain-amino-acid aminotransferase</fullName>
        <ecNumber evidence="7">2.6.1.42</ecNumber>
    </recommendedName>
</protein>
<dbReference type="Gene3D" id="3.30.470.10">
    <property type="match status" value="1"/>
</dbReference>
<dbReference type="Gene3D" id="3.20.10.10">
    <property type="entry name" value="D-amino Acid Aminotransferase, subunit A, domain 2"/>
    <property type="match status" value="1"/>
</dbReference>
<dbReference type="AlphaFoldDB" id="A0A8B2NSW4"/>
<evidence type="ECO:0000256" key="8">
    <source>
        <dbReference type="ARBA" id="ARBA00014472"/>
    </source>
</evidence>
<keyword evidence="10" id="KW-0100">Branched-chain amino acid biosynthesis</keyword>
<evidence type="ECO:0000256" key="4">
    <source>
        <dbReference type="ARBA" id="ARBA00004931"/>
    </source>
</evidence>
<dbReference type="GO" id="GO:0004084">
    <property type="term" value="F:branched-chain-amino-acid transaminase activity"/>
    <property type="evidence" value="ECO:0007669"/>
    <property type="project" value="UniProtKB-EC"/>
</dbReference>
<comment type="similarity">
    <text evidence="6">Belongs to the class-IV pyridoxal-phosphate-dependent aminotransferase family.</text>
</comment>
<dbReference type="RefSeq" id="WP_111349514.1">
    <property type="nucleotide sequence ID" value="NZ_QHHQ01000005.1"/>
</dbReference>
<evidence type="ECO:0000313" key="14">
    <source>
        <dbReference type="EMBL" id="RAH99359.1"/>
    </source>
</evidence>
<evidence type="ECO:0000256" key="6">
    <source>
        <dbReference type="ARBA" id="ARBA00009320"/>
    </source>
</evidence>
<comment type="pathway">
    <text evidence="4">Amino-acid biosynthesis; L-valine biosynthesis; L-valine from pyruvate: step 4/4.</text>
</comment>
<comment type="catalytic activity">
    <reaction evidence="13">
        <text>L-leucine + 2-oxoglutarate = 4-methyl-2-oxopentanoate + L-glutamate</text>
        <dbReference type="Rhea" id="RHEA:18321"/>
        <dbReference type="ChEBI" id="CHEBI:16810"/>
        <dbReference type="ChEBI" id="CHEBI:17865"/>
        <dbReference type="ChEBI" id="CHEBI:29985"/>
        <dbReference type="ChEBI" id="CHEBI:57427"/>
        <dbReference type="EC" id="2.6.1.42"/>
    </reaction>
</comment>
<dbReference type="InterPro" id="IPR001544">
    <property type="entry name" value="Aminotrans_IV"/>
</dbReference>
<dbReference type="GO" id="GO:0008652">
    <property type="term" value="P:amino acid biosynthetic process"/>
    <property type="evidence" value="ECO:0007669"/>
    <property type="project" value="UniProtKB-ARBA"/>
</dbReference>
<dbReference type="OrthoDB" id="9805628at2"/>
<dbReference type="EC" id="2.6.1.42" evidence="7"/>
<dbReference type="EMBL" id="QHHQ01000005">
    <property type="protein sequence ID" value="RAH99359.1"/>
    <property type="molecule type" value="Genomic_DNA"/>
</dbReference>
<evidence type="ECO:0000256" key="5">
    <source>
        <dbReference type="ARBA" id="ARBA00005072"/>
    </source>
</evidence>
<dbReference type="Proteomes" id="UP000249590">
    <property type="component" value="Unassembled WGS sequence"/>
</dbReference>
<evidence type="ECO:0000256" key="10">
    <source>
        <dbReference type="ARBA" id="ARBA00023304"/>
    </source>
</evidence>
<dbReference type="InterPro" id="IPR043132">
    <property type="entry name" value="BCAT-like_C"/>
</dbReference>
<dbReference type="Pfam" id="PF01063">
    <property type="entry name" value="Aminotran_4"/>
    <property type="match status" value="1"/>
</dbReference>
<dbReference type="GO" id="GO:0009082">
    <property type="term" value="P:branched-chain amino acid biosynthetic process"/>
    <property type="evidence" value="ECO:0007669"/>
    <property type="project" value="UniProtKB-KW"/>
</dbReference>
<accession>A0A8B2NSW4</accession>
<gene>
    <name evidence="14" type="ORF">DLJ53_22785</name>
</gene>
<dbReference type="PANTHER" id="PTHR42743:SF11">
    <property type="entry name" value="AMINODEOXYCHORISMATE LYASE"/>
    <property type="match status" value="1"/>
</dbReference>
<dbReference type="InterPro" id="IPR050571">
    <property type="entry name" value="Class-IV_PLP-Dep_Aminotrnsfr"/>
</dbReference>
<keyword evidence="14" id="KW-0808">Transferase</keyword>
<dbReference type="FunFam" id="3.20.10.10:FF:000002">
    <property type="entry name" value="D-alanine aminotransferase"/>
    <property type="match status" value="1"/>
</dbReference>
<sequence length="312" mass="34216">MALAEAETTLPDPKMAQGGAFIDGAFVPVQDAKISVLDFGLTRSDCTYDVVGVWKGRFFRLDRHLDRFEASCERLRLALPLSREELEATLHRLVALTGLEDAYVSMTLTRGRPNPAAPRDPRQCVPNFYAYAIPYVWLANEAQQAKGLALKIARDVARISRRSVDQRTKNYHWLDLEMALLHALDDGADSVLLMDIDGNLTEGPGYNVFAYRDGVWSTPDTNVLEGITRGAVLDLLAEMNVGSSVRPMTEDDLFGAEEVIVTTTAGGVMPVTAVDGRPVGDGTPGPQAARLKALYWDKHTDPAWSVPVDRTA</sequence>
<evidence type="ECO:0000313" key="15">
    <source>
        <dbReference type="Proteomes" id="UP000249590"/>
    </source>
</evidence>
<comment type="pathway">
    <text evidence="5">Amino-acid biosynthesis; L-leucine biosynthesis; L-leucine from 3-methyl-2-oxobutanoate: step 4/4.</text>
</comment>
<evidence type="ECO:0000256" key="7">
    <source>
        <dbReference type="ARBA" id="ARBA00013053"/>
    </source>
</evidence>
<dbReference type="SUPFAM" id="SSF56752">
    <property type="entry name" value="D-aminoacid aminotransferase-like PLP-dependent enzymes"/>
    <property type="match status" value="1"/>
</dbReference>
<proteinExistence type="inferred from homology"/>